<dbReference type="Pfam" id="PF25568">
    <property type="entry name" value="AAA_lid_At3g28540"/>
    <property type="match status" value="1"/>
</dbReference>
<dbReference type="InterPro" id="IPR058017">
    <property type="entry name" value="At3g28540-like_C"/>
</dbReference>
<dbReference type="InterPro" id="IPR050747">
    <property type="entry name" value="Mitochondrial_chaperone_BCS1"/>
</dbReference>
<accession>A0A8X8DF88</accession>
<reference evidence="2" key="1">
    <citation type="journal article" date="2020" name="bioRxiv">
        <title>Hybrid origin of Populus tomentosa Carr. identified through genome sequencing and phylogenomic analysis.</title>
        <authorList>
            <person name="An X."/>
            <person name="Gao K."/>
            <person name="Chen Z."/>
            <person name="Li J."/>
            <person name="Yang X."/>
            <person name="Yang X."/>
            <person name="Zhou J."/>
            <person name="Guo T."/>
            <person name="Zhao T."/>
            <person name="Huang S."/>
            <person name="Miao D."/>
            <person name="Khan W.U."/>
            <person name="Rao P."/>
            <person name="Ye M."/>
            <person name="Lei B."/>
            <person name="Liao W."/>
            <person name="Wang J."/>
            <person name="Ji L."/>
            <person name="Li Y."/>
            <person name="Guo B."/>
            <person name="Mustafa N.S."/>
            <person name="Li S."/>
            <person name="Yun Q."/>
            <person name="Keller S.R."/>
            <person name="Mao J."/>
            <person name="Zhang R."/>
            <person name="Strauss S.H."/>
        </authorList>
    </citation>
    <scope>NUCLEOTIDE SEQUENCE</scope>
    <source>
        <strain evidence="2">GM15</strain>
        <tissue evidence="2">Leaf</tissue>
    </source>
</reference>
<name>A0A8X8DF88_POPTO</name>
<dbReference type="Proteomes" id="UP000886885">
    <property type="component" value="Chromosome 1D"/>
</dbReference>
<proteinExistence type="predicted"/>
<evidence type="ECO:0000259" key="1">
    <source>
        <dbReference type="Pfam" id="PF25568"/>
    </source>
</evidence>
<dbReference type="EMBL" id="JAAWWB010000002">
    <property type="protein sequence ID" value="KAG6790402.1"/>
    <property type="molecule type" value="Genomic_DNA"/>
</dbReference>
<sequence>MLDPALLVHGRMDMHVHMPYCTFPAFEQLAGRYFYFYDLKLFEEIQGILETAEVTHAEIVRELPKSPDSFQGVAEFLREKKLEKDEKLRLQRNKRGEEEHQEERFL</sequence>
<dbReference type="OrthoDB" id="10251412at2759"/>
<comment type="caution">
    <text evidence="2">The sequence shown here is derived from an EMBL/GenBank/DDBJ whole genome shotgun (WGS) entry which is preliminary data.</text>
</comment>
<feature type="domain" description="AAA+ ATPase At3g28540-like C-terminal" evidence="1">
    <location>
        <begin position="21"/>
        <end position="84"/>
    </location>
</feature>
<organism evidence="2 3">
    <name type="scientific">Populus tomentosa</name>
    <name type="common">Chinese white poplar</name>
    <dbReference type="NCBI Taxonomy" id="118781"/>
    <lineage>
        <taxon>Eukaryota</taxon>
        <taxon>Viridiplantae</taxon>
        <taxon>Streptophyta</taxon>
        <taxon>Embryophyta</taxon>
        <taxon>Tracheophyta</taxon>
        <taxon>Spermatophyta</taxon>
        <taxon>Magnoliopsida</taxon>
        <taxon>eudicotyledons</taxon>
        <taxon>Gunneridae</taxon>
        <taxon>Pentapetalae</taxon>
        <taxon>rosids</taxon>
        <taxon>fabids</taxon>
        <taxon>Malpighiales</taxon>
        <taxon>Salicaceae</taxon>
        <taxon>Saliceae</taxon>
        <taxon>Populus</taxon>
    </lineage>
</organism>
<keyword evidence="3" id="KW-1185">Reference proteome</keyword>
<evidence type="ECO:0000313" key="2">
    <source>
        <dbReference type="EMBL" id="KAG6790402.1"/>
    </source>
</evidence>
<gene>
    <name evidence="2" type="ORF">POTOM_006555</name>
</gene>
<dbReference type="AlphaFoldDB" id="A0A8X8DF88"/>
<dbReference type="PANTHER" id="PTHR23070">
    <property type="entry name" value="BCS1 AAA-TYPE ATPASE"/>
    <property type="match status" value="1"/>
</dbReference>
<protein>
    <recommendedName>
        <fullName evidence="1">AAA+ ATPase At3g28540-like C-terminal domain-containing protein</fullName>
    </recommendedName>
</protein>
<evidence type="ECO:0000313" key="3">
    <source>
        <dbReference type="Proteomes" id="UP000886885"/>
    </source>
</evidence>